<dbReference type="RefSeq" id="WP_157076898.1">
    <property type="nucleotide sequence ID" value="NZ_CP020814.1"/>
</dbReference>
<feature type="transmembrane region" description="Helical" evidence="1">
    <location>
        <begin position="524"/>
        <end position="541"/>
    </location>
</feature>
<gene>
    <name evidence="2" type="ORF">BkAM31D_01515</name>
</gene>
<dbReference type="STRING" id="199441.BkAM31D_01515"/>
<keyword evidence="3" id="KW-1185">Reference proteome</keyword>
<dbReference type="Proteomes" id="UP000193006">
    <property type="component" value="Chromosome"/>
</dbReference>
<feature type="transmembrane region" description="Helical" evidence="1">
    <location>
        <begin position="547"/>
        <end position="564"/>
    </location>
</feature>
<feature type="transmembrane region" description="Helical" evidence="1">
    <location>
        <begin position="576"/>
        <end position="594"/>
    </location>
</feature>
<feature type="transmembrane region" description="Helical" evidence="1">
    <location>
        <begin position="373"/>
        <end position="395"/>
    </location>
</feature>
<feature type="transmembrane region" description="Helical" evidence="1">
    <location>
        <begin position="494"/>
        <end position="512"/>
    </location>
</feature>
<proteinExistence type="predicted"/>
<accession>A0A1X9M8W6</accession>
<feature type="transmembrane region" description="Helical" evidence="1">
    <location>
        <begin position="431"/>
        <end position="449"/>
    </location>
</feature>
<evidence type="ECO:0000313" key="3">
    <source>
        <dbReference type="Proteomes" id="UP000193006"/>
    </source>
</evidence>
<keyword evidence="1" id="KW-0472">Membrane</keyword>
<sequence length="728" mass="82163">MWRKVFFLLISSFMLVSVVDSHTDAGRKVLVLVVPGMSFNEAEWLIEHDQAAVWKESTFGAMNVRPDGPYSYLNNMVSIASGAKAVGVQEWNSYEADEHLSEKGFTASEWMYQLTGISETDGLVHPHMHRLQRKNNESTHKAQVGVFGELLMRNNIDRQVFGHSDTSEEKVRYGSLLALDRNGIVSGDFSESVQKQAGTPFGLEMNHDYLMHKLSTDVDDSQFFVVEWGDLYRLFEQQSYMEEKHFEVEWEKRLQHLSTFVSDAQMYADEIWVIAPMMNKQAYDEKKQLAPVFYWGDQEKRGGFLTSNTTKQDYLVSSIDLIPTWLSSFGLADQVKYSGNVIKQTSVGEFDKSPVLKRVDEMVLIYKSRARVLSIYISCLVIALITAALYGFFGTRKRQLWRYITRLILLSALWSPFWFLALAGFVDQLGIAGFVLALIGGSFVSGFLVEKFSQIPIFLIGSFTFLLITIDISLGSPLMQRSYLGYDPIIGARYYGIGNEFAGVYLISAFMILQPALAGNRRKVTVILIAAMSTILTIVLGKSTLGTNAGATLAAGLAFSFLLYRVIFQSVSWKRVVFLCGGVVSVLFLFLYMLQLTGEQTHIGVAFERLLDGDFLYIKDIIQRKMAMNLKIFRHSNWTQLFVTSYLLGAVILWRKRLQLEGQEKQLFLQTGVVSSFALLLLNDSGVVAAATSMFCVVSAHYYWLSAKKEENHFDVGKTVNSSQTVED</sequence>
<keyword evidence="1" id="KW-1133">Transmembrane helix</keyword>
<feature type="transmembrane region" description="Helical" evidence="1">
    <location>
        <begin position="638"/>
        <end position="654"/>
    </location>
</feature>
<dbReference type="AlphaFoldDB" id="A0A1X9M8W6"/>
<reference evidence="2 3" key="1">
    <citation type="submission" date="2017-04" db="EMBL/GenBank/DDBJ databases">
        <title>Bacillus krulwichiae AM31D Genome sequencing and assembly.</title>
        <authorList>
            <person name="Krulwich T.A."/>
            <person name="Anastor L."/>
            <person name="Ehrlich R."/>
            <person name="Ehrlich G.D."/>
            <person name="Janto B."/>
        </authorList>
    </citation>
    <scope>NUCLEOTIDE SEQUENCE [LARGE SCALE GENOMIC DNA]</scope>
    <source>
        <strain evidence="2 3">AM31D</strain>
    </source>
</reference>
<feature type="transmembrane region" description="Helical" evidence="1">
    <location>
        <begin position="456"/>
        <end position="474"/>
    </location>
</feature>
<name>A0A1X9M8W6_9BACI</name>
<protein>
    <submittedName>
        <fullName evidence="2">Uncharacterized protein</fullName>
    </submittedName>
</protein>
<dbReference type="KEGG" id="bkw:BkAM31D_01515"/>
<organism evidence="2 3">
    <name type="scientific">Halalkalibacter krulwichiae</name>
    <dbReference type="NCBI Taxonomy" id="199441"/>
    <lineage>
        <taxon>Bacteria</taxon>
        <taxon>Bacillati</taxon>
        <taxon>Bacillota</taxon>
        <taxon>Bacilli</taxon>
        <taxon>Bacillales</taxon>
        <taxon>Bacillaceae</taxon>
        <taxon>Halalkalibacter</taxon>
    </lineage>
</organism>
<dbReference type="EMBL" id="CP020814">
    <property type="protein sequence ID" value="ARK28633.1"/>
    <property type="molecule type" value="Genomic_DNA"/>
</dbReference>
<keyword evidence="1" id="KW-0812">Transmembrane</keyword>
<evidence type="ECO:0000313" key="2">
    <source>
        <dbReference type="EMBL" id="ARK28633.1"/>
    </source>
</evidence>
<evidence type="ECO:0000256" key="1">
    <source>
        <dbReference type="SAM" id="Phobius"/>
    </source>
</evidence>
<feature type="transmembrane region" description="Helical" evidence="1">
    <location>
        <begin position="407"/>
        <end position="425"/>
    </location>
</feature>